<dbReference type="InterPro" id="IPR027786">
    <property type="entry name" value="Nse4/EID"/>
</dbReference>
<keyword evidence="5 7" id="KW-0234">DNA repair</keyword>
<dbReference type="Proteomes" id="UP000053890">
    <property type="component" value="Unassembled WGS sequence"/>
</dbReference>
<dbReference type="GeneID" id="28979663"/>
<comment type="subcellular location">
    <subcellularLocation>
        <location evidence="1 7">Nucleus</location>
    </subcellularLocation>
</comment>
<evidence type="ECO:0000313" key="12">
    <source>
        <dbReference type="Proteomes" id="UP000053890"/>
    </source>
</evidence>
<keyword evidence="6 7" id="KW-0539">Nucleus</keyword>
<proteinExistence type="inferred from homology"/>
<comment type="subunit">
    <text evidence="7">Component of the SMC5-SMC6 complex.</text>
</comment>
<evidence type="ECO:0000256" key="6">
    <source>
        <dbReference type="ARBA" id="ARBA00023242"/>
    </source>
</evidence>
<feature type="non-terminal residue" evidence="11">
    <location>
        <position position="1"/>
    </location>
</feature>
<dbReference type="GO" id="GO:0005634">
    <property type="term" value="C:nucleus"/>
    <property type="evidence" value="ECO:0007669"/>
    <property type="project" value="UniProtKB-SubCell"/>
</dbReference>
<feature type="non-terminal residue" evidence="11">
    <location>
        <position position="250"/>
    </location>
</feature>
<feature type="domain" description="Non-structural maintenance of chromosome element 4 C-terminal" evidence="9">
    <location>
        <begin position="212"/>
        <end position="249"/>
    </location>
</feature>
<protein>
    <recommendedName>
        <fullName evidence="7">Non-structural maintenance of chromosomes element 4</fullName>
    </recommendedName>
</protein>
<dbReference type="GO" id="GO:0006310">
    <property type="term" value="P:DNA recombination"/>
    <property type="evidence" value="ECO:0007669"/>
    <property type="project" value="UniProtKB-UniRule"/>
</dbReference>
<feature type="compositionally biased region" description="Acidic residues" evidence="8">
    <location>
        <begin position="104"/>
        <end position="114"/>
    </location>
</feature>
<organism evidence="11 12">
    <name type="scientific">Rhodotorula graminis (strain WP1)</name>
    <dbReference type="NCBI Taxonomy" id="578459"/>
    <lineage>
        <taxon>Eukaryota</taxon>
        <taxon>Fungi</taxon>
        <taxon>Dikarya</taxon>
        <taxon>Basidiomycota</taxon>
        <taxon>Pucciniomycotina</taxon>
        <taxon>Microbotryomycetes</taxon>
        <taxon>Sporidiobolales</taxon>
        <taxon>Sporidiobolaceae</taxon>
        <taxon>Rhodotorula</taxon>
    </lineage>
</organism>
<dbReference type="AlphaFoldDB" id="A0A0P9EKW9"/>
<dbReference type="RefSeq" id="XP_018268394.1">
    <property type="nucleotide sequence ID" value="XM_018419217.1"/>
</dbReference>
<dbReference type="EMBL" id="KQ474087">
    <property type="protein sequence ID" value="KPV72345.1"/>
    <property type="molecule type" value="Genomic_DNA"/>
</dbReference>
<keyword evidence="12" id="KW-1185">Reference proteome</keyword>
<keyword evidence="4 7" id="KW-0233">DNA recombination</keyword>
<dbReference type="GO" id="GO:0006281">
    <property type="term" value="P:DNA repair"/>
    <property type="evidence" value="ECO:0007669"/>
    <property type="project" value="UniProtKB-UniRule"/>
</dbReference>
<comment type="function">
    <text evidence="7">Component of the SMC5-SMC6 complex, that promotes sister chromatid alignment after DNA damage and facilitates double-stranded DNA breaks (DSBs) repair via homologous recombination between sister chromatids.</text>
</comment>
<evidence type="ECO:0000256" key="2">
    <source>
        <dbReference type="ARBA" id="ARBA00008997"/>
    </source>
</evidence>
<evidence type="ECO:0000256" key="8">
    <source>
        <dbReference type="SAM" id="MobiDB-lite"/>
    </source>
</evidence>
<keyword evidence="3 7" id="KW-0227">DNA damage</keyword>
<comment type="similarity">
    <text evidence="2 7">Belongs to the NSE4 family.</text>
</comment>
<dbReference type="PANTHER" id="PTHR16140">
    <property type="entry name" value="NON-STRUCTURAL MAINTENANCE OF CHROMOSOMES ELEMENT 4"/>
    <property type="match status" value="1"/>
</dbReference>
<evidence type="ECO:0000256" key="1">
    <source>
        <dbReference type="ARBA" id="ARBA00004123"/>
    </source>
</evidence>
<evidence type="ECO:0000259" key="10">
    <source>
        <dbReference type="Pfam" id="PF15412"/>
    </source>
</evidence>
<evidence type="ECO:0000259" key="9">
    <source>
        <dbReference type="Pfam" id="PF08743"/>
    </source>
</evidence>
<name>A0A0P9EKW9_RHOGW</name>
<sequence length="250" mass="27706">RGDLQNTTVDALTHQVSSANSLFSHVQNPSEAVLDSRVLMATSEAGALKARQLKIDADAFDTDEFLARLRRFLGGEAARSDRARRRDRTTGGGGRARGRRAASDEDELEDSQEDDDVALLWGRAGQVLAGESKRPAPLDFMYGPLQLEIKEKKARTQRAKNKVDEADRMRPEELQAEDVAKNENETGKVVAKVRPRALLPRLHLSAVAAATGIPYLKFVVNPHSFSQTVENCFYFSFLVREQKAAIEVDD</sequence>
<evidence type="ECO:0000256" key="7">
    <source>
        <dbReference type="RuleBase" id="RU365071"/>
    </source>
</evidence>
<dbReference type="InterPro" id="IPR029225">
    <property type="entry name" value="Nse4_Nse3-bd"/>
</dbReference>
<dbReference type="PANTHER" id="PTHR16140:SF0">
    <property type="entry name" value="NON-STRUCTURAL MAINTENANCE OF CHROMOSOMES ELEMENT 4"/>
    <property type="match status" value="1"/>
</dbReference>
<evidence type="ECO:0000256" key="5">
    <source>
        <dbReference type="ARBA" id="ARBA00023204"/>
    </source>
</evidence>
<reference evidence="11 12" key="1">
    <citation type="journal article" date="2015" name="Front. Microbiol.">
        <title>Genome sequence of the plant growth promoting endophytic yeast Rhodotorula graminis WP1.</title>
        <authorList>
            <person name="Firrincieli A."/>
            <person name="Otillar R."/>
            <person name="Salamov A."/>
            <person name="Schmutz J."/>
            <person name="Khan Z."/>
            <person name="Redman R.S."/>
            <person name="Fleck N.D."/>
            <person name="Lindquist E."/>
            <person name="Grigoriev I.V."/>
            <person name="Doty S.L."/>
        </authorList>
    </citation>
    <scope>NUCLEOTIDE SEQUENCE [LARGE SCALE GENOMIC DNA]</scope>
    <source>
        <strain evidence="11 12">WP1</strain>
    </source>
</reference>
<dbReference type="OrthoDB" id="361242at2759"/>
<accession>A0A0P9EKW9</accession>
<dbReference type="Pfam" id="PF08743">
    <property type="entry name" value="Nse4_C"/>
    <property type="match status" value="1"/>
</dbReference>
<dbReference type="InterPro" id="IPR014854">
    <property type="entry name" value="Nse4_C"/>
</dbReference>
<dbReference type="OMA" id="TANTESW"/>
<evidence type="ECO:0000256" key="4">
    <source>
        <dbReference type="ARBA" id="ARBA00023172"/>
    </source>
</evidence>
<evidence type="ECO:0000313" key="11">
    <source>
        <dbReference type="EMBL" id="KPV72345.1"/>
    </source>
</evidence>
<feature type="region of interest" description="Disordered" evidence="8">
    <location>
        <begin position="77"/>
        <end position="114"/>
    </location>
</feature>
<feature type="domain" description="Nse4/EID protein Nse3/MAGE-binding" evidence="10">
    <location>
        <begin position="35"/>
        <end position="79"/>
    </location>
</feature>
<evidence type="ECO:0000256" key="3">
    <source>
        <dbReference type="ARBA" id="ARBA00022763"/>
    </source>
</evidence>
<gene>
    <name evidence="11" type="ORF">RHOBADRAFT_8310</name>
</gene>
<dbReference type="Pfam" id="PF15412">
    <property type="entry name" value="Nse4-Nse3_bdg"/>
    <property type="match status" value="1"/>
</dbReference>
<dbReference type="GO" id="GO:0030915">
    <property type="term" value="C:Smc5-Smc6 complex"/>
    <property type="evidence" value="ECO:0007669"/>
    <property type="project" value="UniProtKB-UniRule"/>
</dbReference>
<dbReference type="STRING" id="578459.A0A0P9EKW9"/>